<accession>A0ACA9R8X2</accession>
<evidence type="ECO:0000313" key="1">
    <source>
        <dbReference type="EMBL" id="CAG8782069.1"/>
    </source>
</evidence>
<feature type="non-terminal residue" evidence="1">
    <location>
        <position position="1"/>
    </location>
</feature>
<proteinExistence type="predicted"/>
<reference evidence="1" key="1">
    <citation type="submission" date="2021-06" db="EMBL/GenBank/DDBJ databases">
        <authorList>
            <person name="Kallberg Y."/>
            <person name="Tangrot J."/>
            <person name="Rosling A."/>
        </authorList>
    </citation>
    <scope>NUCLEOTIDE SEQUENCE</scope>
    <source>
        <strain evidence="1">MA461A</strain>
    </source>
</reference>
<dbReference type="Proteomes" id="UP000789920">
    <property type="component" value="Unassembled WGS sequence"/>
</dbReference>
<evidence type="ECO:0000313" key="2">
    <source>
        <dbReference type="Proteomes" id="UP000789920"/>
    </source>
</evidence>
<organism evidence="1 2">
    <name type="scientific">Racocetra persica</name>
    <dbReference type="NCBI Taxonomy" id="160502"/>
    <lineage>
        <taxon>Eukaryota</taxon>
        <taxon>Fungi</taxon>
        <taxon>Fungi incertae sedis</taxon>
        <taxon>Mucoromycota</taxon>
        <taxon>Glomeromycotina</taxon>
        <taxon>Glomeromycetes</taxon>
        <taxon>Diversisporales</taxon>
        <taxon>Gigasporaceae</taxon>
        <taxon>Racocetra</taxon>
    </lineage>
</organism>
<comment type="caution">
    <text evidence="1">The sequence shown here is derived from an EMBL/GenBank/DDBJ whole genome shotgun (WGS) entry which is preliminary data.</text>
</comment>
<feature type="non-terminal residue" evidence="1">
    <location>
        <position position="206"/>
    </location>
</feature>
<dbReference type="EMBL" id="CAJVQC010045859">
    <property type="protein sequence ID" value="CAG8782069.1"/>
    <property type="molecule type" value="Genomic_DNA"/>
</dbReference>
<protein>
    <submittedName>
        <fullName evidence="1">7930_t:CDS:1</fullName>
    </submittedName>
</protein>
<sequence>MSDLNSPPTDFTLNHDDEIKTTPNLNNVKIPMKKLIFQKIKRFMEIMSYFRLMFALTLYILILIDLISIQQNKEKYFWIEILLQVHMKIKHPKRLKNLLRAIRIWAANHRAKSSSRIQKLCEPDDSSNSVSQTDTHSTSKPEKLVIAVKVSLELPPFIKNLQKLVSQSYGWYLYDVEDNSLICSPAKLSIILITWNIGSLMQYGIC</sequence>
<name>A0ACA9R8X2_9GLOM</name>
<keyword evidence="2" id="KW-1185">Reference proteome</keyword>
<gene>
    <name evidence="1" type="ORF">RPERSI_LOCUS17739</name>
</gene>